<reference evidence="2 3" key="1">
    <citation type="submission" date="2024-02" db="EMBL/GenBank/DDBJ databases">
        <title>A draft genome for the cacao thread blight pathogen Marasmius crinis-equi.</title>
        <authorList>
            <person name="Cohen S.P."/>
            <person name="Baruah I.K."/>
            <person name="Amoako-Attah I."/>
            <person name="Bukari Y."/>
            <person name="Meinhardt L.W."/>
            <person name="Bailey B.A."/>
        </authorList>
    </citation>
    <scope>NUCLEOTIDE SEQUENCE [LARGE SCALE GENOMIC DNA]</scope>
    <source>
        <strain evidence="2 3">GH-76</strain>
    </source>
</reference>
<feature type="compositionally biased region" description="Low complexity" evidence="1">
    <location>
        <begin position="55"/>
        <end position="72"/>
    </location>
</feature>
<protein>
    <submittedName>
        <fullName evidence="2">Uncharacterized protein</fullName>
    </submittedName>
</protein>
<evidence type="ECO:0000256" key="1">
    <source>
        <dbReference type="SAM" id="MobiDB-lite"/>
    </source>
</evidence>
<feature type="region of interest" description="Disordered" evidence="1">
    <location>
        <begin position="1"/>
        <end position="130"/>
    </location>
</feature>
<accession>A0ABR3EPH3</accession>
<proteinExistence type="predicted"/>
<evidence type="ECO:0000313" key="3">
    <source>
        <dbReference type="Proteomes" id="UP001465976"/>
    </source>
</evidence>
<evidence type="ECO:0000313" key="2">
    <source>
        <dbReference type="EMBL" id="KAL0564773.1"/>
    </source>
</evidence>
<dbReference type="Proteomes" id="UP001465976">
    <property type="component" value="Unassembled WGS sequence"/>
</dbReference>
<name>A0ABR3EPH3_9AGAR</name>
<comment type="caution">
    <text evidence="2">The sequence shown here is derived from an EMBL/GenBank/DDBJ whole genome shotgun (WGS) entry which is preliminary data.</text>
</comment>
<gene>
    <name evidence="2" type="ORF">V5O48_017267</name>
</gene>
<feature type="compositionally biased region" description="Low complexity" evidence="1">
    <location>
        <begin position="83"/>
        <end position="104"/>
    </location>
</feature>
<organism evidence="2 3">
    <name type="scientific">Marasmius crinis-equi</name>
    <dbReference type="NCBI Taxonomy" id="585013"/>
    <lineage>
        <taxon>Eukaryota</taxon>
        <taxon>Fungi</taxon>
        <taxon>Dikarya</taxon>
        <taxon>Basidiomycota</taxon>
        <taxon>Agaricomycotina</taxon>
        <taxon>Agaricomycetes</taxon>
        <taxon>Agaricomycetidae</taxon>
        <taxon>Agaricales</taxon>
        <taxon>Marasmiineae</taxon>
        <taxon>Marasmiaceae</taxon>
        <taxon>Marasmius</taxon>
    </lineage>
</organism>
<sequence length="130" mass="13414">MSKKRKSVDDNGGSEEPVKRKPGRPPGSKNKKTIEKEAATGASGPAKQPAKTRKSATSSAKPASSVPSSSKPAPKPPKRARKASTPAFVPSPLTSLSSTTSTPSPDAPSVKTETADQAGTDFLGWGEEEE</sequence>
<keyword evidence="3" id="KW-1185">Reference proteome</keyword>
<dbReference type="EMBL" id="JBAHYK010002593">
    <property type="protein sequence ID" value="KAL0564773.1"/>
    <property type="molecule type" value="Genomic_DNA"/>
</dbReference>
<feature type="non-terminal residue" evidence="2">
    <location>
        <position position="130"/>
    </location>
</feature>